<gene>
    <name evidence="5" type="ORF">LITE_LOCUS26721</name>
</gene>
<evidence type="ECO:0000256" key="3">
    <source>
        <dbReference type="ARBA" id="ARBA00022723"/>
    </source>
</evidence>
<organism evidence="5 6">
    <name type="scientific">Linum tenue</name>
    <dbReference type="NCBI Taxonomy" id="586396"/>
    <lineage>
        <taxon>Eukaryota</taxon>
        <taxon>Viridiplantae</taxon>
        <taxon>Streptophyta</taxon>
        <taxon>Embryophyta</taxon>
        <taxon>Tracheophyta</taxon>
        <taxon>Spermatophyta</taxon>
        <taxon>Magnoliopsida</taxon>
        <taxon>eudicotyledons</taxon>
        <taxon>Gunneridae</taxon>
        <taxon>Pentapetalae</taxon>
        <taxon>rosids</taxon>
        <taxon>fabids</taxon>
        <taxon>Malpighiales</taxon>
        <taxon>Linaceae</taxon>
        <taxon>Linum</taxon>
    </lineage>
</organism>
<keyword evidence="2" id="KW-0808">Transferase</keyword>
<dbReference type="EMBL" id="CAMGYJ010000007">
    <property type="protein sequence ID" value="CAI0441055.1"/>
    <property type="molecule type" value="Genomic_DNA"/>
</dbReference>
<evidence type="ECO:0000313" key="6">
    <source>
        <dbReference type="Proteomes" id="UP001154282"/>
    </source>
</evidence>
<dbReference type="GO" id="GO:0032259">
    <property type="term" value="P:methylation"/>
    <property type="evidence" value="ECO:0007669"/>
    <property type="project" value="UniProtKB-KW"/>
</dbReference>
<dbReference type="GO" id="GO:0046872">
    <property type="term" value="F:metal ion binding"/>
    <property type="evidence" value="ECO:0007669"/>
    <property type="project" value="UniProtKB-KW"/>
</dbReference>
<dbReference type="Gene3D" id="3.40.50.150">
    <property type="entry name" value="Vaccinia Virus protein VP39"/>
    <property type="match status" value="2"/>
</dbReference>
<sequence length="453" mass="50800">MDSVRPRTEELIAEKLDLERLLAAGGGNTFRVADLGCSIGPNTFHNVEHIVQQVRQKYNHMMMTSAAPEFQVFFNDQVNNDFNALFRSLPPERDYFAAGVPGSFHTRVFPNSSLHLAYSASSAHWLSRVPPEVVDRGSPAWNRGMIHYGSAPKPVEDAYRAQFRKDMGGFLRARSEELVSGGMLVLVFPGLPDGMLHSETQAGSVIYCVNLSILDLVRQVKNKGVLDEDQLDNFNFPMYFPHPREMRELVEENQCFSSIELEVVDPEESTWLQGGVGLREWLVVIRSTMAESFARHFGGEEIVDKIFDGASQKIAERAELVLATNQLYVCLINYRLFPKSFLHMAHSASSAHWLSRVPTEVVDRGSPAWNRGMIHYGFAPKPVEDAYRVQFRKDMGGFLKARSEELVSGGMLVLVMSGVPDGMHHSETQFSSVLSCVNLSLLDLVRQVTKINC</sequence>
<evidence type="ECO:0000256" key="4">
    <source>
        <dbReference type="ARBA" id="ARBA00022842"/>
    </source>
</evidence>
<dbReference type="Gene3D" id="1.10.1200.270">
    <property type="entry name" value="Methyltransferase, alpha-helical capping domain"/>
    <property type="match status" value="1"/>
</dbReference>
<comment type="caution">
    <text evidence="5">The sequence shown here is derived from an EMBL/GenBank/DDBJ whole genome shotgun (WGS) entry which is preliminary data.</text>
</comment>
<dbReference type="Proteomes" id="UP001154282">
    <property type="component" value="Unassembled WGS sequence"/>
</dbReference>
<dbReference type="InterPro" id="IPR005299">
    <property type="entry name" value="MeTrfase_7"/>
</dbReference>
<keyword evidence="4" id="KW-0460">Magnesium</keyword>
<name>A0AAV0M3T1_9ROSI</name>
<dbReference type="InterPro" id="IPR029063">
    <property type="entry name" value="SAM-dependent_MTases_sf"/>
</dbReference>
<dbReference type="InterPro" id="IPR042086">
    <property type="entry name" value="MeTrfase_capping"/>
</dbReference>
<dbReference type="GO" id="GO:0008168">
    <property type="term" value="F:methyltransferase activity"/>
    <property type="evidence" value="ECO:0007669"/>
    <property type="project" value="UniProtKB-KW"/>
</dbReference>
<dbReference type="Pfam" id="PF03492">
    <property type="entry name" value="Methyltransf_7"/>
    <property type="match status" value="2"/>
</dbReference>
<evidence type="ECO:0000313" key="5">
    <source>
        <dbReference type="EMBL" id="CAI0441055.1"/>
    </source>
</evidence>
<proteinExistence type="predicted"/>
<dbReference type="AlphaFoldDB" id="A0AAV0M3T1"/>
<evidence type="ECO:0000256" key="2">
    <source>
        <dbReference type="ARBA" id="ARBA00022679"/>
    </source>
</evidence>
<evidence type="ECO:0000256" key="1">
    <source>
        <dbReference type="ARBA" id="ARBA00022603"/>
    </source>
</evidence>
<dbReference type="SUPFAM" id="SSF53335">
    <property type="entry name" value="S-adenosyl-L-methionine-dependent methyltransferases"/>
    <property type="match status" value="2"/>
</dbReference>
<keyword evidence="3" id="KW-0479">Metal-binding</keyword>
<keyword evidence="6" id="KW-1185">Reference proteome</keyword>
<keyword evidence="1" id="KW-0489">Methyltransferase</keyword>
<accession>A0AAV0M3T1</accession>
<dbReference type="PANTHER" id="PTHR31009">
    <property type="entry name" value="S-ADENOSYL-L-METHIONINE:CARBOXYL METHYLTRANSFERASE FAMILY PROTEIN"/>
    <property type="match status" value="1"/>
</dbReference>
<protein>
    <submittedName>
        <fullName evidence="5">Uncharacterized protein</fullName>
    </submittedName>
</protein>
<reference evidence="5" key="1">
    <citation type="submission" date="2022-08" db="EMBL/GenBank/DDBJ databases">
        <authorList>
            <person name="Gutierrez-Valencia J."/>
        </authorList>
    </citation>
    <scope>NUCLEOTIDE SEQUENCE</scope>
</reference>